<dbReference type="Proteomes" id="UP000515202">
    <property type="component" value="Unplaced"/>
</dbReference>
<dbReference type="InterPro" id="IPR006614">
    <property type="entry name" value="Peroxin/Ferlin"/>
</dbReference>
<keyword evidence="14" id="KW-0539">Nucleus</keyword>
<dbReference type="InterPro" id="IPR037725">
    <property type="entry name" value="C2F_Ferlin"/>
</dbReference>
<dbReference type="InterPro" id="IPR037723">
    <property type="entry name" value="C2D_Ferlin"/>
</dbReference>
<dbReference type="FunFam" id="2.60.40.150:FF:000026">
    <property type="entry name" value="dysferlin isoform X2"/>
    <property type="match status" value="1"/>
</dbReference>
<dbReference type="RefSeq" id="XP_023387238.1">
    <property type="nucleotide sequence ID" value="XM_023531470.1"/>
</dbReference>
<evidence type="ECO:0000313" key="22">
    <source>
        <dbReference type="Proteomes" id="UP000515202"/>
    </source>
</evidence>
<dbReference type="GO" id="GO:0031965">
    <property type="term" value="C:nuclear membrane"/>
    <property type="evidence" value="ECO:0007669"/>
    <property type="project" value="UniProtKB-SubCell"/>
</dbReference>
<evidence type="ECO:0000256" key="19">
    <source>
        <dbReference type="SAM" id="MobiDB-lite"/>
    </source>
</evidence>
<organism evidence="22 23">
    <name type="scientific">Pteropus vampyrus</name>
    <name type="common">Large flying fox</name>
    <dbReference type="NCBI Taxonomy" id="132908"/>
    <lineage>
        <taxon>Eukaryota</taxon>
        <taxon>Metazoa</taxon>
        <taxon>Chordata</taxon>
        <taxon>Craniata</taxon>
        <taxon>Vertebrata</taxon>
        <taxon>Euteleostomi</taxon>
        <taxon>Mammalia</taxon>
        <taxon>Eutheria</taxon>
        <taxon>Laurasiatheria</taxon>
        <taxon>Chiroptera</taxon>
        <taxon>Yinpterochiroptera</taxon>
        <taxon>Pteropodoidea</taxon>
        <taxon>Pteropodidae</taxon>
        <taxon>Pteropodinae</taxon>
        <taxon>Pteropus</taxon>
    </lineage>
</organism>
<dbReference type="GO" id="GO:0005886">
    <property type="term" value="C:plasma membrane"/>
    <property type="evidence" value="ECO:0007669"/>
    <property type="project" value="UniProtKB-SubCell"/>
</dbReference>
<dbReference type="SMART" id="SM00239">
    <property type="entry name" value="C2"/>
    <property type="match status" value="7"/>
</dbReference>
<dbReference type="SMART" id="SM00694">
    <property type="entry name" value="DysFC"/>
    <property type="match status" value="2"/>
</dbReference>
<feature type="compositionally biased region" description="Basic and acidic residues" evidence="19">
    <location>
        <begin position="2038"/>
        <end position="2051"/>
    </location>
</feature>
<dbReference type="Pfam" id="PF08151">
    <property type="entry name" value="FerI"/>
    <property type="match status" value="1"/>
</dbReference>
<evidence type="ECO:0000256" key="7">
    <source>
        <dbReference type="ARBA" id="ARBA00022723"/>
    </source>
</evidence>
<dbReference type="PROSITE" id="PS50004">
    <property type="entry name" value="C2"/>
    <property type="match status" value="7"/>
</dbReference>
<feature type="domain" description="C2" evidence="21">
    <location>
        <begin position="183"/>
        <end position="300"/>
    </location>
</feature>
<feature type="transmembrane region" description="Helical" evidence="20">
    <location>
        <begin position="364"/>
        <end position="389"/>
    </location>
</feature>
<dbReference type="KEGG" id="pvp:105293131"/>
<keyword evidence="22" id="KW-1185">Reference proteome</keyword>
<feature type="compositionally biased region" description="Acidic residues" evidence="19">
    <location>
        <begin position="145"/>
        <end position="156"/>
    </location>
</feature>
<evidence type="ECO:0000256" key="18">
    <source>
        <dbReference type="ARBA" id="ARBA00079077"/>
    </source>
</evidence>
<keyword evidence="7" id="KW-0479">Metal-binding</keyword>
<dbReference type="CDD" id="cd08373">
    <property type="entry name" value="C2A_Ferlin"/>
    <property type="match status" value="1"/>
</dbReference>
<dbReference type="Pfam" id="PF22901">
    <property type="entry name" value="dsrm_Ferlin"/>
    <property type="match status" value="1"/>
</dbReference>
<dbReference type="InterPro" id="IPR035892">
    <property type="entry name" value="C2_domain_sf"/>
</dbReference>
<evidence type="ECO:0000256" key="20">
    <source>
        <dbReference type="SAM" id="Phobius"/>
    </source>
</evidence>
<feature type="domain" description="C2" evidence="21">
    <location>
        <begin position="1831"/>
        <end position="1981"/>
    </location>
</feature>
<evidence type="ECO:0000313" key="23">
    <source>
        <dbReference type="RefSeq" id="XP_023387238.1"/>
    </source>
</evidence>
<keyword evidence="8" id="KW-0677">Repeat</keyword>
<evidence type="ECO:0000256" key="5">
    <source>
        <dbReference type="ARBA" id="ARBA00022475"/>
    </source>
</evidence>
<feature type="region of interest" description="Disordered" evidence="19">
    <location>
        <begin position="126"/>
        <end position="172"/>
    </location>
</feature>
<dbReference type="Pfam" id="PF16165">
    <property type="entry name" value="Ferlin_C"/>
    <property type="match status" value="1"/>
</dbReference>
<feature type="domain" description="C2" evidence="21">
    <location>
        <begin position="392"/>
        <end position="506"/>
    </location>
</feature>
<dbReference type="CDD" id="cd04017">
    <property type="entry name" value="C2D_Ferlin"/>
    <property type="match status" value="1"/>
</dbReference>
<evidence type="ECO:0000256" key="8">
    <source>
        <dbReference type="ARBA" id="ARBA00022737"/>
    </source>
</evidence>
<evidence type="ECO:0000256" key="2">
    <source>
        <dbReference type="ARBA" id="ARBA00004483"/>
    </source>
</evidence>
<keyword evidence="11 20" id="KW-1133">Transmembrane helix</keyword>
<dbReference type="SMART" id="SM00693">
    <property type="entry name" value="DysFN"/>
    <property type="match status" value="2"/>
</dbReference>
<dbReference type="Pfam" id="PF08165">
    <property type="entry name" value="FerA"/>
    <property type="match status" value="1"/>
</dbReference>
<dbReference type="InterPro" id="IPR012561">
    <property type="entry name" value="Ferlin_B-domain"/>
</dbReference>
<feature type="domain" description="C2" evidence="21">
    <location>
        <begin position="1343"/>
        <end position="1471"/>
    </location>
</feature>
<evidence type="ECO:0000256" key="14">
    <source>
        <dbReference type="ARBA" id="ARBA00023242"/>
    </source>
</evidence>
<dbReference type="CDD" id="cd08374">
    <property type="entry name" value="C2F_Ferlin"/>
    <property type="match status" value="1"/>
</dbReference>
<dbReference type="Pfam" id="PF08150">
    <property type="entry name" value="FerB"/>
    <property type="match status" value="1"/>
</dbReference>
<keyword evidence="9" id="KW-0106">Calcium</keyword>
<dbReference type="CDD" id="cd04011">
    <property type="entry name" value="C2B_Ferlin"/>
    <property type="match status" value="1"/>
</dbReference>
<dbReference type="GO" id="GO:0030659">
    <property type="term" value="C:cytoplasmic vesicle membrane"/>
    <property type="evidence" value="ECO:0007669"/>
    <property type="project" value="UniProtKB-SubCell"/>
</dbReference>
<dbReference type="InterPro" id="IPR037724">
    <property type="entry name" value="C2E_Ferlin"/>
</dbReference>
<evidence type="ECO:0000256" key="11">
    <source>
        <dbReference type="ARBA" id="ARBA00022989"/>
    </source>
</evidence>
<dbReference type="SUPFAM" id="SSF49562">
    <property type="entry name" value="C2 domain (Calcium/lipid-binding domain, CaLB)"/>
    <property type="match status" value="7"/>
</dbReference>
<sequence length="2210" mass="252498">MLRVIVESASNIPKTKFGKPDPIVSVIFKDEKKKTKKVDNELNPVWNEILEFDLRGVPLDFSSSLGIVVKDFETIGQNKLIGTATVSLKELIGDQSRSLPYKLISLLNERGQETGATIDLMIGYDPPSTPHPNDLSGTSVSGVGGEEEEDGGEEDRLDSIIRGSGPKVPGGTVSEAQLARRLTKGKKSRRMLSNKPQDFQIRVRVIEGRQLSGNNIRPVVKVHICGQTHRTRIKRGNNPFFDELFFYNVHITPSELMDEIISIRVYNSHSLRADCLMGEFKIDVGFVYDEPGHAVMRKWLLLNDPEDASSGAKGYMKVSMFVLGTGDEPPVSTYILYCLHLFCFVLLGLYHFDLKHLFQLLPLLRTIIVGTIFMYRRTFLILLSDFYFFKRIKFNFCYATCYFPVDDAFSQTVKEIFGGNADKKNLVDPFVEVSFAGKKVCTNIIEKNANPEWNQVVNLQIKFPSVCEKIKLTVYDWDRLTKNDVVGTTYLHLSKIAASGGEVEDFSSSGSGAASYTGNTGVTHPQKYQRRRKYSLSAVFHSATMLQDVGEAIQFEVSIGNYGNKFDSTCKPLASTTQYSRAVFDGNYYYYLPWAHTKPVVTLTSYWEDISHRLDAVNTLLVMAERLKYQRRRKYSLSAVFHSATMLQDVGEAIQFEVSIGNYGNKFDSTCKPLASTTQYSRAVFDGNYYYYLPWAHTKPVVTLTSYWEDISHRLDAVNTLLVMAERLQSNIEALKSGIQGKIPANQLAEMWLKLIDEVIEDTRYTLPLMEGKPNVTILDSQIRKLRSRSLSQIHEAAMRMRSEATEVNSTLVEIEDWLDKLIQLTEEPQNSMPDIIIWMIRGEKRLAYARIPAHQVLYSTSGENASGKYCGKTQTIFLKYPKESNSGPKVPVELRVNIWLGLSAVEKKFNSFAEGAFTVFAEMYENQAFMFGKWGTSGLVGRHKFSDVTGKIKLKREFFLPPKGWEWEGDWIVDPERSLLTEADAGHTEFTDEVYQNESRYPGGEWKPAEDTYTDANGDKAASPSELTCPPGWEWEDDAWVYDINRAVDEKGWEYGITIPPDTKPKSWVAAEKMYHTHRRRRLVRKRKKDLTQTTSSTARAMEEFEDREGWEYASLIGWKFHWKQRSSDTFRRRRWRRKMAPSETHGAAAIFKLEGALGADTSEDGDEKSMEKQKHSATTVFGANTPIVSCNFDRVYIYHLRCYIYQARNLMALDKDSFSDPYAHVSFLHRSKTTEIIHSTLNPTWDQTIIFDEVEIYGEPQTVLQNPPKVIIELFDNDQVGKDEFLGRSMCSPIVKLNSEMDITPKLLWYPVMNGDKACGDVLVTAELILRHKDGSNLPILPSQRAPNLYMVPQGIRPVVQLTAIEILAWGLRNMKNYQMASVTSPSLIVECGGERVESVVIKNLKKTPNFPGSVLFMKVFLPKEELYMPPLVIKVVDHRQFGRKPVVGQCTIDHLDRFRCDPYAGKEDIVPQLKASFMSTPPCRDVIIEIEDTKPLLASKLTEKEEEIIDWWSKFYASTGELEKCGQYLQKGYSKLKIYDCELEDVTEFEGLTDFSDTFKLYRGKADENEDPSVVGEFKGSFRIYPLPDDPSVPAPPRQFRELPDSIPQECSVRIYIVRGIELQPQDNNGLCDPYIKITLGKKVIEDRDHYIPNTLNPVFGRMYELSCYLPQEKDLKISVYDYDTFTRDEKVGETIIDLENRFLSRFGSHCGIPEQYCVSGVNTWRDQLRPTQLLQNVARFKGFPPPVLSEDGSRIRYGGRDYSLDEFEANKILHQHLGAPDERLALHILRTQGLVPEHVETRTLHSTFQPNISQGKLQMWVDVFPKSLGTPGPPFNITPRKAKKFYLRVIIWNTKDVILDEKSITGEEMSDIYVKGWIPGNEENKQKTDVHYRSLDGEGNFNWRFVFPFDYLPAEQLCIVAKKEHFWSIDQTEFRVPPRLIIQIWDNDKFSLDDYLGFLELDLHQTIIPAKSSEKCNLNMIPDLKAMNPLKVKTASLFEQKSMKGWWPCYTDKDGSRVMAGKVEMTLEVLNEKEADERPAGKGRDEPNMNPKLDPPNRPETSFLWFTNPCKTMKFIVWRRFKWVIIGLLILLILLLFVAVLLYSLPVRVLSPLSWLFVCVNCGWSSNWVLAFIAVQNDLRSSCGGTQQFSLGKFKVMCPLVRLVFLEFHEFRAKLHGLKKLWISGILGEITWPSATYVWTKASISN</sequence>
<evidence type="ECO:0000256" key="17">
    <source>
        <dbReference type="ARBA" id="ARBA00069206"/>
    </source>
</evidence>
<evidence type="ECO:0000256" key="4">
    <source>
        <dbReference type="ARBA" id="ARBA00007561"/>
    </source>
</evidence>
<feature type="transmembrane region" description="Helical" evidence="20">
    <location>
        <begin position="334"/>
        <end position="352"/>
    </location>
</feature>
<keyword evidence="5" id="KW-1003">Cell membrane</keyword>
<feature type="transmembrane region" description="Helical" evidence="20">
    <location>
        <begin position="2087"/>
        <end position="2107"/>
    </location>
</feature>
<dbReference type="CDD" id="cd04037">
    <property type="entry name" value="C2E_Ferlin"/>
    <property type="match status" value="1"/>
</dbReference>
<dbReference type="SMART" id="SM01201">
    <property type="entry name" value="FerB"/>
    <property type="match status" value="1"/>
</dbReference>
<dbReference type="InterPro" id="IPR037726">
    <property type="entry name" value="C2A_Ferlin"/>
</dbReference>
<comment type="similarity">
    <text evidence="4">Belongs to the ferlin family.</text>
</comment>
<dbReference type="InterPro" id="IPR037720">
    <property type="entry name" value="C2B_Ferlin"/>
</dbReference>
<comment type="subcellular location">
    <subcellularLocation>
        <location evidence="1">Cell membrane</location>
        <topology evidence="1">Single-pass type II membrane protein</topology>
    </subcellularLocation>
    <subcellularLocation>
        <location evidence="2">Cytoplasmic vesicle membrane</location>
        <topology evidence="2">Single-pass type II membrane protein</topology>
    </subcellularLocation>
    <subcellularLocation>
        <location evidence="3">Nucleus membrane</location>
        <topology evidence="3">Single-pass type II membrane protein</topology>
    </subcellularLocation>
</comment>
<feature type="domain" description="C2" evidence="21">
    <location>
        <begin position="1"/>
        <end position="101"/>
    </location>
</feature>
<evidence type="ECO:0000256" key="10">
    <source>
        <dbReference type="ARBA" id="ARBA00022968"/>
    </source>
</evidence>
<comment type="function">
    <text evidence="16">Calcium/phospholipid-binding protein that plays a role in the plasmalemma repair mechanism of endothelial cells that permits rapid resealing of membranes disrupted by mechanical stress. Involved in endocytic recycling. Implicated in VEGF signal transduction by regulating the levels of the receptor KDR.</text>
</comment>
<dbReference type="FunFam" id="2.60.40.150:FF:000138">
    <property type="entry name" value="Fer-1-like family member 6"/>
    <property type="match status" value="1"/>
</dbReference>
<evidence type="ECO:0000259" key="21">
    <source>
        <dbReference type="PROSITE" id="PS50004"/>
    </source>
</evidence>
<feature type="region of interest" description="Disordered" evidence="19">
    <location>
        <begin position="1000"/>
        <end position="1027"/>
    </location>
</feature>
<dbReference type="Gene3D" id="2.60.40.150">
    <property type="entry name" value="C2 domain"/>
    <property type="match status" value="6"/>
</dbReference>
<dbReference type="FunFam" id="2.60.40.150:FF:000009">
    <property type="entry name" value="dysferlin isoform X2"/>
    <property type="match status" value="1"/>
</dbReference>
<dbReference type="FunFam" id="2.60.40.150:FF:000095">
    <property type="entry name" value="myoferlin isoform X2"/>
    <property type="match status" value="1"/>
</dbReference>
<dbReference type="InterPro" id="IPR055072">
    <property type="entry name" value="Ferlin_DSRM"/>
</dbReference>
<dbReference type="InterPro" id="IPR012560">
    <property type="entry name" value="Ferlin_A-domain"/>
</dbReference>
<proteinExistence type="inferred from homology"/>
<feature type="domain" description="C2" evidence="21">
    <location>
        <begin position="1597"/>
        <end position="1715"/>
    </location>
</feature>
<name>A0A6P6CIU8_PTEVA</name>
<dbReference type="InterPro" id="IPR037721">
    <property type="entry name" value="Ferlin"/>
</dbReference>
<dbReference type="GO" id="GO:0046872">
    <property type="term" value="F:metal ion binding"/>
    <property type="evidence" value="ECO:0007669"/>
    <property type="project" value="UniProtKB-KW"/>
</dbReference>
<evidence type="ECO:0000256" key="3">
    <source>
        <dbReference type="ARBA" id="ARBA00004499"/>
    </source>
</evidence>
<dbReference type="GeneID" id="105293131"/>
<dbReference type="InterPro" id="IPR032362">
    <property type="entry name" value="Ferlin_C"/>
</dbReference>
<dbReference type="PANTHER" id="PTHR12546:SF55">
    <property type="entry name" value="MYOFERLIN"/>
    <property type="match status" value="1"/>
</dbReference>
<keyword evidence="13 20" id="KW-0472">Membrane</keyword>
<dbReference type="SMART" id="SM01200">
    <property type="entry name" value="FerA"/>
    <property type="match status" value="1"/>
</dbReference>
<dbReference type="FunFam" id="2.60.40.150:FF:000021">
    <property type="entry name" value="dysferlin isoform X2"/>
    <property type="match status" value="1"/>
</dbReference>
<feature type="domain" description="C2" evidence="21">
    <location>
        <begin position="1184"/>
        <end position="1312"/>
    </location>
</feature>
<dbReference type="SMART" id="SM01202">
    <property type="entry name" value="FerI"/>
    <property type="match status" value="1"/>
</dbReference>
<feature type="transmembrane region" description="Helical" evidence="20">
    <location>
        <begin position="2119"/>
        <end position="2139"/>
    </location>
</feature>
<dbReference type="OrthoDB" id="270970at2759"/>
<evidence type="ECO:0000256" key="15">
    <source>
        <dbReference type="ARBA" id="ARBA00023329"/>
    </source>
</evidence>
<dbReference type="PANTHER" id="PTHR12546">
    <property type="entry name" value="FER-1-LIKE"/>
    <property type="match status" value="1"/>
</dbReference>
<evidence type="ECO:0000256" key="6">
    <source>
        <dbReference type="ARBA" id="ARBA00022692"/>
    </source>
</evidence>
<dbReference type="Pfam" id="PF00168">
    <property type="entry name" value="C2"/>
    <property type="match status" value="8"/>
</dbReference>
<dbReference type="GO" id="GO:0005543">
    <property type="term" value="F:phospholipid binding"/>
    <property type="evidence" value="ECO:0007669"/>
    <property type="project" value="UniProtKB-ARBA"/>
</dbReference>
<gene>
    <name evidence="23" type="primary">MYOF</name>
</gene>
<keyword evidence="10" id="KW-0735">Signal-anchor</keyword>
<accession>A0A6P6CIU8</accession>
<keyword evidence="6 20" id="KW-0812">Transmembrane</keyword>
<evidence type="ECO:0000256" key="12">
    <source>
        <dbReference type="ARBA" id="ARBA00022990"/>
    </source>
</evidence>
<protein>
    <recommendedName>
        <fullName evidence="17">Myoferlin</fullName>
    </recommendedName>
    <alternativeName>
        <fullName evidence="18">Fer-1-like protein 3</fullName>
    </alternativeName>
</protein>
<feature type="region of interest" description="Disordered" evidence="19">
    <location>
        <begin position="2038"/>
        <end position="2060"/>
    </location>
</feature>
<evidence type="ECO:0000256" key="9">
    <source>
        <dbReference type="ARBA" id="ARBA00022837"/>
    </source>
</evidence>
<reference evidence="23" key="1">
    <citation type="submission" date="2025-08" db="UniProtKB">
        <authorList>
            <consortium name="RefSeq"/>
        </authorList>
    </citation>
    <scope>IDENTIFICATION</scope>
    <source>
        <tissue evidence="23">Kidney</tissue>
    </source>
</reference>
<evidence type="ECO:0000256" key="16">
    <source>
        <dbReference type="ARBA" id="ARBA00057975"/>
    </source>
</evidence>
<keyword evidence="15" id="KW-0968">Cytoplasmic vesicle</keyword>
<evidence type="ECO:0000256" key="1">
    <source>
        <dbReference type="ARBA" id="ARBA00004401"/>
    </source>
</evidence>
<evidence type="ECO:0000256" key="13">
    <source>
        <dbReference type="ARBA" id="ARBA00023136"/>
    </source>
</evidence>
<dbReference type="InterPro" id="IPR000008">
    <property type="entry name" value="C2_dom"/>
</dbReference>
<dbReference type="GO" id="GO:0007009">
    <property type="term" value="P:plasma membrane organization"/>
    <property type="evidence" value="ECO:0007669"/>
    <property type="project" value="TreeGrafter"/>
</dbReference>
<dbReference type="InterPro" id="IPR012968">
    <property type="entry name" value="FerIin_dom"/>
</dbReference>
<dbReference type="CTD" id="26509"/>
<keyword evidence="12" id="KW-0007">Acetylation</keyword>